<gene>
    <name evidence="2" type="ORF">MNB_SM-3-579</name>
</gene>
<dbReference type="EMBL" id="FPHP01000002">
    <property type="protein sequence ID" value="SFV74688.1"/>
    <property type="molecule type" value="Genomic_DNA"/>
</dbReference>
<evidence type="ECO:0000256" key="1">
    <source>
        <dbReference type="SAM" id="MobiDB-lite"/>
    </source>
</evidence>
<dbReference type="AlphaFoldDB" id="A0A1W1D2A4"/>
<feature type="region of interest" description="Disordered" evidence="1">
    <location>
        <begin position="1"/>
        <end position="27"/>
    </location>
</feature>
<name>A0A1W1D2A4_9ZZZZ</name>
<organism evidence="2">
    <name type="scientific">hydrothermal vent metagenome</name>
    <dbReference type="NCBI Taxonomy" id="652676"/>
    <lineage>
        <taxon>unclassified sequences</taxon>
        <taxon>metagenomes</taxon>
        <taxon>ecological metagenomes</taxon>
    </lineage>
</organism>
<evidence type="ECO:0000313" key="2">
    <source>
        <dbReference type="EMBL" id="SFV74688.1"/>
    </source>
</evidence>
<proteinExistence type="predicted"/>
<sequence length="70" mass="8210">MSSHKHHEHLERIKDAIHKTDKLDESQKKSSVKIIEEWYAEDLAFDALQNQLLKVSIFFEDLFGELGLTK</sequence>
<reference evidence="2" key="1">
    <citation type="submission" date="2016-10" db="EMBL/GenBank/DDBJ databases">
        <authorList>
            <person name="de Groot N.N."/>
        </authorList>
    </citation>
    <scope>NUCLEOTIDE SEQUENCE</scope>
</reference>
<feature type="compositionally biased region" description="Basic and acidic residues" evidence="1">
    <location>
        <begin position="8"/>
        <end position="27"/>
    </location>
</feature>
<protein>
    <submittedName>
        <fullName evidence="2">Uncharacterized protein</fullName>
    </submittedName>
</protein>
<accession>A0A1W1D2A4</accession>